<dbReference type="Proteomes" id="UP000467841">
    <property type="component" value="Unassembled WGS sequence"/>
</dbReference>
<evidence type="ECO:0000313" key="3">
    <source>
        <dbReference type="Proteomes" id="UP000467841"/>
    </source>
</evidence>
<keyword evidence="3" id="KW-1185">Reference proteome</keyword>
<dbReference type="InterPro" id="IPR029058">
    <property type="entry name" value="AB_hydrolase_fold"/>
</dbReference>
<dbReference type="PRINTS" id="PR00111">
    <property type="entry name" value="ABHYDROLASE"/>
</dbReference>
<comment type="caution">
    <text evidence="2">The sequence shown here is derived from an EMBL/GenBank/DDBJ whole genome shotgun (WGS) entry which is preliminary data.</text>
</comment>
<dbReference type="InterPro" id="IPR000073">
    <property type="entry name" value="AB_hydrolase_1"/>
</dbReference>
<accession>A0A6D2L0K6</accession>
<evidence type="ECO:0000259" key="1">
    <source>
        <dbReference type="Pfam" id="PF00561"/>
    </source>
</evidence>
<sequence>MAANVSIFAAPPLTNLKIPLLFFKNTSFLDFAEIHFLRQSISTGIVRSPTPRRIGSVSCTSVTDEASTFKDRPVAENEQQVQTLTWKWKGYSIRYQCAGNSGPALVLVHGFGANSDHWRKNTPILGKSHRVYSIDLIGYGYSDKPNPREFGSEPFYTFETWGEQLNDFCLDVVKDEAFFICNSIGGLVGLQAAVSKPEMCRGLMLINISLRMLHIKKQPFIGRPFIRAFQNLLRNTPVGKLFFKSIATQETVKSILCQCYHDSSQVTDELVEAILRPGLEPGAVDVFLEFICYSGGPLPEDLLPLVKCPVLIAWGEKDPWEPIDLGRAYGNFDAVEDFVVLPEAGHCPQIFGWKQTSSCRRKVETLRRLWDPPPF</sequence>
<feature type="domain" description="AB hydrolase-1" evidence="1">
    <location>
        <begin position="103"/>
        <end position="352"/>
    </location>
</feature>
<dbReference type="PANTHER" id="PTHR43689:SF53">
    <property type="entry name" value="ALPHA_BETA-HYDROLASES SUPERFAMILY PROTEIN"/>
    <property type="match status" value="1"/>
</dbReference>
<dbReference type="AlphaFoldDB" id="A0A6D2L0K6"/>
<dbReference type="OrthoDB" id="408373at2759"/>
<dbReference type="Gene3D" id="3.40.50.1820">
    <property type="entry name" value="alpha/beta hydrolase"/>
    <property type="match status" value="1"/>
</dbReference>
<dbReference type="EMBL" id="CACVBM020001751">
    <property type="protein sequence ID" value="CAA7059099.1"/>
    <property type="molecule type" value="Genomic_DNA"/>
</dbReference>
<dbReference type="SUPFAM" id="SSF53474">
    <property type="entry name" value="alpha/beta-Hydrolases"/>
    <property type="match status" value="1"/>
</dbReference>
<name>A0A6D2L0K6_9BRAS</name>
<dbReference type="PANTHER" id="PTHR43689">
    <property type="entry name" value="HYDROLASE"/>
    <property type="match status" value="1"/>
</dbReference>
<dbReference type="Pfam" id="PF00561">
    <property type="entry name" value="Abhydrolase_1"/>
    <property type="match status" value="1"/>
</dbReference>
<evidence type="ECO:0000313" key="2">
    <source>
        <dbReference type="EMBL" id="CAA7059099.1"/>
    </source>
</evidence>
<organism evidence="2 3">
    <name type="scientific">Microthlaspi erraticum</name>
    <dbReference type="NCBI Taxonomy" id="1685480"/>
    <lineage>
        <taxon>Eukaryota</taxon>
        <taxon>Viridiplantae</taxon>
        <taxon>Streptophyta</taxon>
        <taxon>Embryophyta</taxon>
        <taxon>Tracheophyta</taxon>
        <taxon>Spermatophyta</taxon>
        <taxon>Magnoliopsida</taxon>
        <taxon>eudicotyledons</taxon>
        <taxon>Gunneridae</taxon>
        <taxon>Pentapetalae</taxon>
        <taxon>rosids</taxon>
        <taxon>malvids</taxon>
        <taxon>Brassicales</taxon>
        <taxon>Brassicaceae</taxon>
        <taxon>Coluteocarpeae</taxon>
        <taxon>Microthlaspi</taxon>
    </lineage>
</organism>
<proteinExistence type="predicted"/>
<reference evidence="2" key="1">
    <citation type="submission" date="2020-01" db="EMBL/GenBank/DDBJ databases">
        <authorList>
            <person name="Mishra B."/>
        </authorList>
    </citation>
    <scope>NUCLEOTIDE SEQUENCE [LARGE SCALE GENOMIC DNA]</scope>
</reference>
<gene>
    <name evidence="2" type="ORF">MERR_LOCUS46335</name>
</gene>
<protein>
    <recommendedName>
        <fullName evidence="1">AB hydrolase-1 domain-containing protein</fullName>
    </recommendedName>
</protein>